<evidence type="ECO:0000313" key="3">
    <source>
        <dbReference type="Proteomes" id="UP001596388"/>
    </source>
</evidence>
<evidence type="ECO:0000256" key="1">
    <source>
        <dbReference type="SAM" id="Phobius"/>
    </source>
</evidence>
<dbReference type="EMBL" id="JBHTAG010000003">
    <property type="protein sequence ID" value="MFC7098515.1"/>
    <property type="molecule type" value="Genomic_DNA"/>
</dbReference>
<keyword evidence="1" id="KW-0812">Transmembrane</keyword>
<comment type="caution">
    <text evidence="2">The sequence shown here is derived from an EMBL/GenBank/DDBJ whole genome shotgun (WGS) entry which is preliminary data.</text>
</comment>
<gene>
    <name evidence="2" type="ORF">ACFQKD_14490</name>
</gene>
<feature type="transmembrane region" description="Helical" evidence="1">
    <location>
        <begin position="249"/>
        <end position="269"/>
    </location>
</feature>
<proteinExistence type="predicted"/>
<feature type="transmembrane region" description="Helical" evidence="1">
    <location>
        <begin position="53"/>
        <end position="71"/>
    </location>
</feature>
<evidence type="ECO:0000313" key="2">
    <source>
        <dbReference type="EMBL" id="MFC7098515.1"/>
    </source>
</evidence>
<keyword evidence="1" id="KW-0472">Membrane</keyword>
<accession>A0ABD5WYL6</accession>
<dbReference type="RefSeq" id="WP_276236953.1">
    <property type="nucleotide sequence ID" value="NZ_CP119989.1"/>
</dbReference>
<sequence>MSSTTGPVRWDLSTDTDPVCRSLALAGVGLLGGLFVAAFAILAAFAVLESVDGNWAVLAGGAVVVAVGVAVNRAQFAALRTQRLRTPKLGRLRTALALAGGAVVHAVAAVVGGTWLLGPLLALGVLLVLASALLTGEGTVDPATGTVEYAGEDLPLDSIRSVRSVLLGDRVVVLLRYYPGEPTATRLATFSEAAFTAAEPSLRPAESPDADDRHSLSRPVRVTAAVFAVGIMALSVGFFLLAPPDVLPLATWMLLLAGVFAVIFGWYAVTG</sequence>
<feature type="transmembrane region" description="Helical" evidence="1">
    <location>
        <begin position="23"/>
        <end position="47"/>
    </location>
</feature>
<dbReference type="Proteomes" id="UP001596388">
    <property type="component" value="Unassembled WGS sequence"/>
</dbReference>
<evidence type="ECO:0008006" key="4">
    <source>
        <dbReference type="Google" id="ProtNLM"/>
    </source>
</evidence>
<feature type="transmembrane region" description="Helical" evidence="1">
    <location>
        <begin position="116"/>
        <end position="134"/>
    </location>
</feature>
<dbReference type="AlphaFoldDB" id="A0ABD5WYL6"/>
<feature type="transmembrane region" description="Helical" evidence="1">
    <location>
        <begin position="222"/>
        <end position="243"/>
    </location>
</feature>
<keyword evidence="3" id="KW-1185">Reference proteome</keyword>
<dbReference type="GeneID" id="79270557"/>
<organism evidence="2 3">
    <name type="scientific">Halobaculum marinum</name>
    <dbReference type="NCBI Taxonomy" id="3031996"/>
    <lineage>
        <taxon>Archaea</taxon>
        <taxon>Methanobacteriati</taxon>
        <taxon>Methanobacteriota</taxon>
        <taxon>Stenosarchaea group</taxon>
        <taxon>Halobacteria</taxon>
        <taxon>Halobacteriales</taxon>
        <taxon>Haloferacaceae</taxon>
        <taxon>Halobaculum</taxon>
    </lineage>
</organism>
<feature type="transmembrane region" description="Helical" evidence="1">
    <location>
        <begin position="92"/>
        <end position="110"/>
    </location>
</feature>
<keyword evidence="1" id="KW-1133">Transmembrane helix</keyword>
<name>A0ABD5WYL6_9EURY</name>
<reference evidence="2 3" key="1">
    <citation type="journal article" date="2019" name="Int. J. Syst. Evol. Microbiol.">
        <title>The Global Catalogue of Microorganisms (GCM) 10K type strain sequencing project: providing services to taxonomists for standard genome sequencing and annotation.</title>
        <authorList>
            <consortium name="The Broad Institute Genomics Platform"/>
            <consortium name="The Broad Institute Genome Sequencing Center for Infectious Disease"/>
            <person name="Wu L."/>
            <person name="Ma J."/>
        </authorList>
    </citation>
    <scope>NUCLEOTIDE SEQUENCE [LARGE SCALE GENOMIC DNA]</scope>
    <source>
        <strain evidence="2 3">DT55</strain>
    </source>
</reference>
<protein>
    <recommendedName>
        <fullName evidence="4">PH domain-containing protein</fullName>
    </recommendedName>
</protein>